<feature type="compositionally biased region" description="Polar residues" evidence="5">
    <location>
        <begin position="708"/>
        <end position="722"/>
    </location>
</feature>
<feature type="compositionally biased region" description="Polar residues" evidence="5">
    <location>
        <begin position="228"/>
        <end position="243"/>
    </location>
</feature>
<evidence type="ECO:0000259" key="6">
    <source>
        <dbReference type="PROSITE" id="PS50016"/>
    </source>
</evidence>
<dbReference type="PROSITE" id="PS50016">
    <property type="entry name" value="ZF_PHD_2"/>
    <property type="match status" value="1"/>
</dbReference>
<protein>
    <recommendedName>
        <fullName evidence="6">PHD-type domain-containing protein</fullName>
    </recommendedName>
</protein>
<evidence type="ECO:0000256" key="1">
    <source>
        <dbReference type="ARBA" id="ARBA00022723"/>
    </source>
</evidence>
<dbReference type="Gene3D" id="3.30.40.10">
    <property type="entry name" value="Zinc/RING finger domain, C3HC4 (zinc finger)"/>
    <property type="match status" value="1"/>
</dbReference>
<reference evidence="7" key="1">
    <citation type="journal article" date="2020" name="New Phytol.">
        <title>Comparative genomics reveals dynamic genome evolution in host specialist ectomycorrhizal fungi.</title>
        <authorList>
            <person name="Lofgren L.A."/>
            <person name="Nguyen N.H."/>
            <person name="Vilgalys R."/>
            <person name="Ruytinx J."/>
            <person name="Liao H.L."/>
            <person name="Branco S."/>
            <person name="Kuo A."/>
            <person name="LaButti K."/>
            <person name="Lipzen A."/>
            <person name="Andreopoulos W."/>
            <person name="Pangilinan J."/>
            <person name="Riley R."/>
            <person name="Hundley H."/>
            <person name="Na H."/>
            <person name="Barry K."/>
            <person name="Grigoriev I.V."/>
            <person name="Stajich J.E."/>
            <person name="Kennedy P.G."/>
        </authorList>
    </citation>
    <scope>NUCLEOTIDE SEQUENCE</scope>
    <source>
        <strain evidence="7">DOB743</strain>
    </source>
</reference>
<feature type="domain" description="PHD-type" evidence="6">
    <location>
        <begin position="584"/>
        <end position="636"/>
    </location>
</feature>
<sequence>MAVSDKSAKTSNEVAPPVTGSSMPQHSVLRTPDMTDTMWLSHLTYHQAPGSTNEHTERGRASSGDASPTRPVNGLLPPFSSQHVHLPTPLSPSNLGAYGQSSSRNIAPKGQILLEDVLPTDFRSIPYPAASSSPKFRPHKMITPDSSPLVVRSRANGPHGKNDKRSHSPPRITRRTPPTSSANEAVRGTAEHSSRPRISVAQDNTFSVTAHQSVEVKNTTPNRKRPASQASSTDFLPPSNSIFSPPPASQELTEEVGGEMARIRAQLLENQISLTQEAEARRPDYLKRAKRIESPPPLDVDGIEGQRAAATIGVTESPIKGRRLMLFQQTSDESFEESLMAGGYDRYRTDLQRPADPEDPDPSGELEALPLVSEQELRQQNRLFAFRSCSQVSSSRSQLAPVEVEGYGRVLMDIGPSHPPSPNKLSPSKKKRYRKKKKTPSMDESKDQSTFPLQSEATVDVPNWPDTQFPWRLRSEQCDDYSKMEEEQRLRYIENFLRRDSDDEDDEECLFQNQTVRPGFSSGRGKTYPLLARSQNRDRGPTTVFVVPSDPADARTALLSKRSIRQFSFRRAQRKSTDDDIDDETVCVCRGSDDGRELVQCDGCHTWYHLQCIGIRSIAELGREEDPWFCGSCAKTPPPDILPSFEPTFVPTEEKLRHDKSYDPPFFHAGLNPSPAVPWSTSPRPPMTPPGRRVGPYFSSGSSRDETSSQPGPQTPQLSQSVHAYATTPGCAEPFMADESPFDPTSTPSRGIRFGAPFATPKNTFWQGHGPELFHTPTRPSEGMSNLRFGHHPSERAEADSQLPIIHLSSGPDITPIGRNFAPVGRLAESPLAAKNTRRGPSGGRFLDEHFDSARGGRRG</sequence>
<feature type="compositionally biased region" description="Polar residues" evidence="5">
    <location>
        <begin position="9"/>
        <end position="25"/>
    </location>
</feature>
<feature type="region of interest" description="Disordered" evidence="5">
    <location>
        <begin position="1"/>
        <end position="102"/>
    </location>
</feature>
<dbReference type="CDD" id="cd15522">
    <property type="entry name" value="PHD_TAF3"/>
    <property type="match status" value="1"/>
</dbReference>
<dbReference type="InterPro" id="IPR001965">
    <property type="entry name" value="Znf_PHD"/>
</dbReference>
<feature type="compositionally biased region" description="Polar residues" evidence="5">
    <location>
        <begin position="91"/>
        <end position="102"/>
    </location>
</feature>
<organism evidence="7 8">
    <name type="scientific">Suillus placidus</name>
    <dbReference type="NCBI Taxonomy" id="48579"/>
    <lineage>
        <taxon>Eukaryota</taxon>
        <taxon>Fungi</taxon>
        <taxon>Dikarya</taxon>
        <taxon>Basidiomycota</taxon>
        <taxon>Agaricomycotina</taxon>
        <taxon>Agaricomycetes</taxon>
        <taxon>Agaricomycetidae</taxon>
        <taxon>Boletales</taxon>
        <taxon>Suillineae</taxon>
        <taxon>Suillaceae</taxon>
        <taxon>Suillus</taxon>
    </lineage>
</organism>
<evidence type="ECO:0000313" key="8">
    <source>
        <dbReference type="Proteomes" id="UP000714275"/>
    </source>
</evidence>
<name>A0A9P7D1Z0_9AGAM</name>
<evidence type="ECO:0000256" key="3">
    <source>
        <dbReference type="ARBA" id="ARBA00022833"/>
    </source>
</evidence>
<gene>
    <name evidence="7" type="ORF">EV702DRAFT_1101963</name>
</gene>
<keyword evidence="3" id="KW-0862">Zinc</keyword>
<feature type="region of interest" description="Disordered" evidence="5">
    <location>
        <begin position="411"/>
        <end position="459"/>
    </location>
</feature>
<dbReference type="Proteomes" id="UP000714275">
    <property type="component" value="Unassembled WGS sequence"/>
</dbReference>
<dbReference type="AlphaFoldDB" id="A0A9P7D1Z0"/>
<accession>A0A9P7D1Z0</accession>
<keyword evidence="1" id="KW-0479">Metal-binding</keyword>
<evidence type="ECO:0000256" key="2">
    <source>
        <dbReference type="ARBA" id="ARBA00022771"/>
    </source>
</evidence>
<feature type="compositionally biased region" description="Basic and acidic residues" evidence="5">
    <location>
        <begin position="846"/>
        <end position="860"/>
    </location>
</feature>
<dbReference type="SMART" id="SM00249">
    <property type="entry name" value="PHD"/>
    <property type="match status" value="1"/>
</dbReference>
<dbReference type="InterPro" id="IPR019787">
    <property type="entry name" value="Znf_PHD-finger"/>
</dbReference>
<dbReference type="Pfam" id="PF00628">
    <property type="entry name" value="PHD"/>
    <property type="match status" value="1"/>
</dbReference>
<dbReference type="SUPFAM" id="SSF57903">
    <property type="entry name" value="FYVE/PHD zinc finger"/>
    <property type="match status" value="1"/>
</dbReference>
<comment type="caution">
    <text evidence="7">The sequence shown here is derived from an EMBL/GenBank/DDBJ whole genome shotgun (WGS) entry which is preliminary data.</text>
</comment>
<dbReference type="InterPro" id="IPR013083">
    <property type="entry name" value="Znf_RING/FYVE/PHD"/>
</dbReference>
<feature type="compositionally biased region" description="Polar residues" evidence="5">
    <location>
        <begin position="201"/>
        <end position="221"/>
    </location>
</feature>
<evidence type="ECO:0000256" key="4">
    <source>
        <dbReference type="PROSITE-ProRule" id="PRU00146"/>
    </source>
</evidence>
<dbReference type="GO" id="GO:0008270">
    <property type="term" value="F:zinc ion binding"/>
    <property type="evidence" value="ECO:0007669"/>
    <property type="project" value="UniProtKB-KW"/>
</dbReference>
<feature type="region of interest" description="Disordered" evidence="5">
    <location>
        <begin position="673"/>
        <end position="751"/>
    </location>
</feature>
<feature type="region of interest" description="Disordered" evidence="5">
    <location>
        <begin position="828"/>
        <end position="860"/>
    </location>
</feature>
<feature type="region of interest" description="Disordered" evidence="5">
    <location>
        <begin position="128"/>
        <end position="251"/>
    </location>
</feature>
<feature type="compositionally biased region" description="Basic residues" evidence="5">
    <location>
        <begin position="427"/>
        <end position="439"/>
    </location>
</feature>
<evidence type="ECO:0000313" key="7">
    <source>
        <dbReference type="EMBL" id="KAG1777270.1"/>
    </source>
</evidence>
<evidence type="ECO:0000256" key="5">
    <source>
        <dbReference type="SAM" id="MobiDB-lite"/>
    </source>
</evidence>
<dbReference type="InterPro" id="IPR011011">
    <property type="entry name" value="Znf_FYVE_PHD"/>
</dbReference>
<keyword evidence="2 4" id="KW-0863">Zinc-finger</keyword>
<dbReference type="EMBL" id="JABBWD010000021">
    <property type="protein sequence ID" value="KAG1777270.1"/>
    <property type="molecule type" value="Genomic_DNA"/>
</dbReference>
<dbReference type="InterPro" id="IPR019786">
    <property type="entry name" value="Zinc_finger_PHD-type_CS"/>
</dbReference>
<dbReference type="PROSITE" id="PS01359">
    <property type="entry name" value="ZF_PHD_1"/>
    <property type="match status" value="1"/>
</dbReference>
<dbReference type="OrthoDB" id="436852at2759"/>
<keyword evidence="8" id="KW-1185">Reference proteome</keyword>
<feature type="compositionally biased region" description="Polar residues" evidence="5">
    <location>
        <begin position="448"/>
        <end position="457"/>
    </location>
</feature>
<proteinExistence type="predicted"/>